<protein>
    <submittedName>
        <fullName evidence="8">Polysaccharide biosynthesis protein</fullName>
    </submittedName>
</protein>
<feature type="transmembrane region" description="Helical" evidence="7">
    <location>
        <begin position="221"/>
        <end position="238"/>
    </location>
</feature>
<sequence length="491" mass="52608">MNNLRQKTMNALKWSYLGLFTNMLLQPLFMAVLARLLTPQEFGVAAIASTLSTFGALLTELGVGQAIVQRRDLTQEHIRAGFTASLVLSVVVTVVVWFAAPLAGAYTQKPEVVPVFRGFALTYVVAALSAVSTSLLRRELRFKPLIVGEVAAYVIGHGLLGIGAARLGFGAMSLVISAAATWVIQLGVSYAYARHPFALTFRWAPYRDLYSYGARMSALRLLEFFSGNVATFLMARLFDVTAVGLYNRAYVIAGMPVARLAGGLTRVLGASFAALQDDPVKLRRAYSSGLLAMSTVMFSLAAGLFVCAPEIVRVLLGDRYMAAVPLVQAFAVYVPFPVLGNIAAIVAEATARLNIKIAVQSVQLVFLAAAFWTVYRLGWGVQGFAWVLVVAGVLYSAAYAVVASRILGGGHRETLKAYAVGAGCGVMVGAPLFLVAQLLRTAGVSVFALFGVELLLGAVLLGLVVLLGPETELRRYALKFLRPITTRLAVR</sequence>
<feature type="transmembrane region" description="Helical" evidence="7">
    <location>
        <begin position="80"/>
        <end position="100"/>
    </location>
</feature>
<dbReference type="InterPro" id="IPR050833">
    <property type="entry name" value="Poly_Biosynth_Transport"/>
</dbReference>
<keyword evidence="9" id="KW-1185">Reference proteome</keyword>
<evidence type="ECO:0000313" key="9">
    <source>
        <dbReference type="Proteomes" id="UP000236569"/>
    </source>
</evidence>
<keyword evidence="4 7" id="KW-0812">Transmembrane</keyword>
<dbReference type="Proteomes" id="UP000236569">
    <property type="component" value="Unassembled WGS sequence"/>
</dbReference>
<dbReference type="GO" id="GO:0005886">
    <property type="term" value="C:plasma membrane"/>
    <property type="evidence" value="ECO:0007669"/>
    <property type="project" value="UniProtKB-SubCell"/>
</dbReference>
<evidence type="ECO:0000256" key="3">
    <source>
        <dbReference type="ARBA" id="ARBA00022475"/>
    </source>
</evidence>
<dbReference type="PANTHER" id="PTHR30250:SF10">
    <property type="entry name" value="LIPOPOLYSACCHARIDE BIOSYNTHESIS PROTEIN WZXC"/>
    <property type="match status" value="1"/>
</dbReference>
<feature type="transmembrane region" description="Helical" evidence="7">
    <location>
        <begin position="145"/>
        <end position="165"/>
    </location>
</feature>
<dbReference type="OrthoDB" id="9770347at2"/>
<feature type="transmembrane region" description="Helical" evidence="7">
    <location>
        <begin position="171"/>
        <end position="193"/>
    </location>
</feature>
<organism evidence="8 9">
    <name type="scientific">Deinococcus aerius</name>
    <dbReference type="NCBI Taxonomy" id="200253"/>
    <lineage>
        <taxon>Bacteria</taxon>
        <taxon>Thermotogati</taxon>
        <taxon>Deinococcota</taxon>
        <taxon>Deinococci</taxon>
        <taxon>Deinococcales</taxon>
        <taxon>Deinococcaceae</taxon>
        <taxon>Deinococcus</taxon>
    </lineage>
</organism>
<feature type="transmembrane region" description="Helical" evidence="7">
    <location>
        <begin position="384"/>
        <end position="403"/>
    </location>
</feature>
<evidence type="ECO:0000256" key="2">
    <source>
        <dbReference type="ARBA" id="ARBA00007430"/>
    </source>
</evidence>
<dbReference type="CDD" id="cd13127">
    <property type="entry name" value="MATE_tuaB_like"/>
    <property type="match status" value="1"/>
</dbReference>
<comment type="subcellular location">
    <subcellularLocation>
        <location evidence="1">Cell membrane</location>
        <topology evidence="1">Multi-pass membrane protein</topology>
    </subcellularLocation>
</comment>
<feature type="transmembrane region" description="Helical" evidence="7">
    <location>
        <begin position="358"/>
        <end position="378"/>
    </location>
</feature>
<dbReference type="PANTHER" id="PTHR30250">
    <property type="entry name" value="PST FAMILY PREDICTED COLANIC ACID TRANSPORTER"/>
    <property type="match status" value="1"/>
</dbReference>
<proteinExistence type="inferred from homology"/>
<feature type="transmembrane region" description="Helical" evidence="7">
    <location>
        <begin position="12"/>
        <end position="36"/>
    </location>
</feature>
<dbReference type="AlphaFoldDB" id="A0A2I9D687"/>
<comment type="similarity">
    <text evidence="2">Belongs to the polysaccharide synthase family.</text>
</comment>
<feature type="transmembrane region" description="Helical" evidence="7">
    <location>
        <begin position="415"/>
        <end position="436"/>
    </location>
</feature>
<name>A0A2I9D687_9DEIO</name>
<dbReference type="Pfam" id="PF13440">
    <property type="entry name" value="Polysacc_synt_3"/>
    <property type="match status" value="1"/>
</dbReference>
<accession>A0A2I9D687</accession>
<feature type="transmembrane region" description="Helical" evidence="7">
    <location>
        <begin position="42"/>
        <end position="68"/>
    </location>
</feature>
<evidence type="ECO:0000313" key="8">
    <source>
        <dbReference type="EMBL" id="GBF06216.1"/>
    </source>
</evidence>
<feature type="transmembrane region" description="Helical" evidence="7">
    <location>
        <begin position="250"/>
        <end position="273"/>
    </location>
</feature>
<reference evidence="9" key="1">
    <citation type="submission" date="2018-01" db="EMBL/GenBank/DDBJ databases">
        <title>Draft Genome Sequence of the Radioresistant Bacterium Deinococcus aerius TR0125, Isolated from the Higher Atmosphere above Japan.</title>
        <authorList>
            <person name="Satoh K."/>
            <person name="Arai H."/>
            <person name="Sanzen T."/>
            <person name="Kawaguchi Y."/>
            <person name="Hayashi H."/>
            <person name="Yokobori S."/>
            <person name="Yamagishi A."/>
            <person name="Oono Y."/>
            <person name="Narumi I."/>
        </authorList>
    </citation>
    <scope>NUCLEOTIDE SEQUENCE [LARGE SCALE GENOMIC DNA]</scope>
    <source>
        <strain evidence="9">TR0125</strain>
    </source>
</reference>
<keyword evidence="6 7" id="KW-0472">Membrane</keyword>
<evidence type="ECO:0000256" key="6">
    <source>
        <dbReference type="ARBA" id="ARBA00023136"/>
    </source>
</evidence>
<dbReference type="EMBL" id="BFAG01000008">
    <property type="protein sequence ID" value="GBF06216.1"/>
    <property type="molecule type" value="Genomic_DNA"/>
</dbReference>
<feature type="transmembrane region" description="Helical" evidence="7">
    <location>
        <begin position="442"/>
        <end position="467"/>
    </location>
</feature>
<keyword evidence="3" id="KW-1003">Cell membrane</keyword>
<evidence type="ECO:0000256" key="5">
    <source>
        <dbReference type="ARBA" id="ARBA00022989"/>
    </source>
</evidence>
<feature type="transmembrane region" description="Helical" evidence="7">
    <location>
        <begin position="112"/>
        <end position="133"/>
    </location>
</feature>
<evidence type="ECO:0000256" key="4">
    <source>
        <dbReference type="ARBA" id="ARBA00022692"/>
    </source>
</evidence>
<evidence type="ECO:0000256" key="1">
    <source>
        <dbReference type="ARBA" id="ARBA00004651"/>
    </source>
</evidence>
<keyword evidence="5 7" id="KW-1133">Transmembrane helix</keyword>
<comment type="caution">
    <text evidence="8">The sequence shown here is derived from an EMBL/GenBank/DDBJ whole genome shotgun (WGS) entry which is preliminary data.</text>
</comment>
<feature type="transmembrane region" description="Helical" evidence="7">
    <location>
        <begin position="285"/>
        <end position="306"/>
    </location>
</feature>
<dbReference type="RefSeq" id="WP_103129609.1">
    <property type="nucleotide sequence ID" value="NZ_BFAG01000008.1"/>
</dbReference>
<gene>
    <name evidence="8" type="ORF">DAERI_080007</name>
</gene>
<feature type="transmembrane region" description="Helical" evidence="7">
    <location>
        <begin position="326"/>
        <end position="346"/>
    </location>
</feature>
<evidence type="ECO:0000256" key="7">
    <source>
        <dbReference type="SAM" id="Phobius"/>
    </source>
</evidence>